<sequence>MNKWEDVDFLDIAGIQHFSFCRRQWALIHIEKEWEDNDLTVLGSIVHEHAHDGSFTEKRGDILITRSLEVHSYALKAHGFCDVVEFHKDKQGVKLFNREGTWKPYPVEYKKGKPKTTEMDRLQLCTQAIALEEMFDCNIDKGYLFYHEIARREEVEFSEALRKQVESAFQEMHAYYEKSYTPKVKPSAKCKRCSLQNICLPEIANKESVNTYIKRKLHEEAEDEKIK</sequence>
<dbReference type="GO" id="GO:0051607">
    <property type="term" value="P:defense response to virus"/>
    <property type="evidence" value="ECO:0007669"/>
    <property type="project" value="UniProtKB-KW"/>
</dbReference>
<evidence type="ECO:0000259" key="14">
    <source>
        <dbReference type="Pfam" id="PF01930"/>
    </source>
</evidence>
<comment type="similarity">
    <text evidence="2 13">Belongs to the CRISPR-associated exonuclease Cas4 family.</text>
</comment>
<evidence type="ECO:0000313" key="16">
    <source>
        <dbReference type="Proteomes" id="UP000295773"/>
    </source>
</evidence>
<comment type="caution">
    <text evidence="15">The sequence shown here is derived from an EMBL/GenBank/DDBJ whole genome shotgun (WGS) entry which is preliminary data.</text>
</comment>
<dbReference type="EC" id="3.1.12.1" evidence="3 13"/>
<reference evidence="15 16" key="1">
    <citation type="submission" date="2019-03" db="EMBL/GenBank/DDBJ databases">
        <title>Genomic Encyclopedia of Type Strains, Phase IV (KMG-IV): sequencing the most valuable type-strain genomes for metagenomic binning, comparative biology and taxonomic classification.</title>
        <authorList>
            <person name="Goeker M."/>
        </authorList>
    </citation>
    <scope>NUCLEOTIDE SEQUENCE [LARGE SCALE GENOMIC DNA]</scope>
    <source>
        <strain evidence="15 16">DSM 29481</strain>
    </source>
</reference>
<dbReference type="Gene3D" id="3.90.320.10">
    <property type="match status" value="1"/>
</dbReference>
<comment type="cofactor">
    <cofactor evidence="13">
        <name>Mg(2+)</name>
        <dbReference type="ChEBI" id="CHEBI:18420"/>
    </cofactor>
    <cofactor evidence="13">
        <name>Mn(2+)</name>
        <dbReference type="ChEBI" id="CHEBI:29035"/>
    </cofactor>
    <text evidence="13">Mg(2+) or Mn(2+) required for ssDNA cleavage activity.</text>
</comment>
<protein>
    <recommendedName>
        <fullName evidence="4 13">CRISPR-associated exonuclease Cas4</fullName>
        <ecNumber evidence="3 13">3.1.12.1</ecNumber>
    </recommendedName>
</protein>
<evidence type="ECO:0000256" key="9">
    <source>
        <dbReference type="ARBA" id="ARBA00023004"/>
    </source>
</evidence>
<evidence type="ECO:0000256" key="1">
    <source>
        <dbReference type="ARBA" id="ARBA00001966"/>
    </source>
</evidence>
<name>A0A4R3TN81_9FIRM</name>
<evidence type="ECO:0000256" key="4">
    <source>
        <dbReference type="ARBA" id="ARBA00020049"/>
    </source>
</evidence>
<dbReference type="InterPro" id="IPR051827">
    <property type="entry name" value="Cas4_exonuclease"/>
</dbReference>
<keyword evidence="6 13" id="KW-0479">Metal-binding</keyword>
<dbReference type="InterPro" id="IPR011604">
    <property type="entry name" value="PDDEXK-like_dom_sf"/>
</dbReference>
<keyword evidence="16" id="KW-1185">Reference proteome</keyword>
<dbReference type="NCBIfam" id="TIGR00372">
    <property type="entry name" value="cas4"/>
    <property type="match status" value="1"/>
</dbReference>
<keyword evidence="12 13" id="KW-0464">Manganese</keyword>
<dbReference type="GO" id="GO:0051536">
    <property type="term" value="F:iron-sulfur cluster binding"/>
    <property type="evidence" value="ECO:0007669"/>
    <property type="project" value="UniProtKB-KW"/>
</dbReference>
<evidence type="ECO:0000256" key="6">
    <source>
        <dbReference type="ARBA" id="ARBA00022723"/>
    </source>
</evidence>
<evidence type="ECO:0000256" key="7">
    <source>
        <dbReference type="ARBA" id="ARBA00022801"/>
    </source>
</evidence>
<dbReference type="InterPro" id="IPR022765">
    <property type="entry name" value="Dna2/Cas4_DUF83"/>
</dbReference>
<dbReference type="EMBL" id="SMBP01000002">
    <property type="protein sequence ID" value="TCU63076.1"/>
    <property type="molecule type" value="Genomic_DNA"/>
</dbReference>
<evidence type="ECO:0000256" key="8">
    <source>
        <dbReference type="ARBA" id="ARBA00022839"/>
    </source>
</evidence>
<dbReference type="InterPro" id="IPR013343">
    <property type="entry name" value="CRISPR-assoc_prot_Cas4"/>
</dbReference>
<proteinExistence type="inferred from homology"/>
<keyword evidence="9 13" id="KW-0408">Iron</keyword>
<dbReference type="RefSeq" id="WP_132223601.1">
    <property type="nucleotide sequence ID" value="NZ_JADPGE010000008.1"/>
</dbReference>
<dbReference type="Pfam" id="PF01930">
    <property type="entry name" value="Cas_Cas4"/>
    <property type="match status" value="1"/>
</dbReference>
<evidence type="ECO:0000256" key="3">
    <source>
        <dbReference type="ARBA" id="ARBA00012768"/>
    </source>
</evidence>
<evidence type="ECO:0000256" key="2">
    <source>
        <dbReference type="ARBA" id="ARBA00009189"/>
    </source>
</evidence>
<evidence type="ECO:0000256" key="12">
    <source>
        <dbReference type="ARBA" id="ARBA00023211"/>
    </source>
</evidence>
<dbReference type="GO" id="GO:0046872">
    <property type="term" value="F:metal ion binding"/>
    <property type="evidence" value="ECO:0007669"/>
    <property type="project" value="UniProtKB-KW"/>
</dbReference>
<evidence type="ECO:0000256" key="10">
    <source>
        <dbReference type="ARBA" id="ARBA00023014"/>
    </source>
</evidence>
<evidence type="ECO:0000256" key="13">
    <source>
        <dbReference type="RuleBase" id="RU365022"/>
    </source>
</evidence>
<evidence type="ECO:0000256" key="5">
    <source>
        <dbReference type="ARBA" id="ARBA00022722"/>
    </source>
</evidence>
<feature type="domain" description="DUF83" evidence="14">
    <location>
        <begin position="13"/>
        <end position="200"/>
    </location>
</feature>
<dbReference type="PANTHER" id="PTHR36531:SF6">
    <property type="entry name" value="DNA REPLICATION ATP-DEPENDENT HELICASE_NUCLEASE DNA2"/>
    <property type="match status" value="1"/>
</dbReference>
<accession>A0A4R3TN81</accession>
<organism evidence="15 16">
    <name type="scientific">Longicatena caecimuris</name>
    <dbReference type="NCBI Taxonomy" id="1796635"/>
    <lineage>
        <taxon>Bacteria</taxon>
        <taxon>Bacillati</taxon>
        <taxon>Bacillota</taxon>
        <taxon>Erysipelotrichia</taxon>
        <taxon>Erysipelotrichales</taxon>
        <taxon>Erysipelotrichaceae</taxon>
        <taxon>Longicatena</taxon>
    </lineage>
</organism>
<gene>
    <name evidence="15" type="ORF">EDD61_10279</name>
</gene>
<dbReference type="AlphaFoldDB" id="A0A4R3TN81"/>
<keyword evidence="5 13" id="KW-0540">Nuclease</keyword>
<keyword evidence="11 13" id="KW-0051">Antiviral defense</keyword>
<keyword evidence="8 13" id="KW-0269">Exonuclease</keyword>
<dbReference type="Proteomes" id="UP000295773">
    <property type="component" value="Unassembled WGS sequence"/>
</dbReference>
<dbReference type="GO" id="GO:0004527">
    <property type="term" value="F:exonuclease activity"/>
    <property type="evidence" value="ECO:0007669"/>
    <property type="project" value="UniProtKB-KW"/>
</dbReference>
<evidence type="ECO:0000313" key="15">
    <source>
        <dbReference type="EMBL" id="TCU63076.1"/>
    </source>
</evidence>
<comment type="cofactor">
    <cofactor evidence="13">
        <name>iron-sulfur cluster</name>
        <dbReference type="ChEBI" id="CHEBI:30408"/>
    </cofactor>
</comment>
<keyword evidence="7 13" id="KW-0378">Hydrolase</keyword>
<comment type="function">
    <text evidence="13">CRISPR (clustered regularly interspaced short palindromic repeat) is an adaptive immune system that provides protection against mobile genetic elements (viruses, transposable elements and conjugative plasmids). CRISPR clusters contain sequences complementary to antecedent mobile elements and target invading nucleic acids. CRISPR clusters are transcribed and processed into CRISPR RNA (crRNA).</text>
</comment>
<evidence type="ECO:0000256" key="11">
    <source>
        <dbReference type="ARBA" id="ARBA00023118"/>
    </source>
</evidence>
<keyword evidence="10 13" id="KW-0411">Iron-sulfur</keyword>
<dbReference type="PANTHER" id="PTHR36531">
    <property type="entry name" value="CRISPR-ASSOCIATED EXONUCLEASE CAS4"/>
    <property type="match status" value="1"/>
</dbReference>
<comment type="cofactor">
    <cofactor evidence="1">
        <name>[4Fe-4S] cluster</name>
        <dbReference type="ChEBI" id="CHEBI:49883"/>
    </cofactor>
</comment>